<dbReference type="Pfam" id="PF00018">
    <property type="entry name" value="SH3_1"/>
    <property type="match status" value="1"/>
</dbReference>
<feature type="domain" description="SH3" evidence="5">
    <location>
        <begin position="324"/>
        <end position="392"/>
    </location>
</feature>
<protein>
    <submittedName>
        <fullName evidence="6">FUS1</fullName>
    </submittedName>
</protein>
<evidence type="ECO:0000256" key="1">
    <source>
        <dbReference type="ARBA" id="ARBA00022443"/>
    </source>
</evidence>
<keyword evidence="4" id="KW-0812">Transmembrane</keyword>
<dbReference type="RefSeq" id="XP_049264218.1">
    <property type="nucleotide sequence ID" value="XM_049406243.1"/>
</dbReference>
<keyword evidence="4" id="KW-0472">Membrane</keyword>
<accession>A0A8J5QNZ4</accession>
<evidence type="ECO:0000256" key="4">
    <source>
        <dbReference type="SAM" id="Phobius"/>
    </source>
</evidence>
<feature type="transmembrane region" description="Helical" evidence="4">
    <location>
        <begin position="116"/>
        <end position="140"/>
    </location>
</feature>
<evidence type="ECO:0000256" key="3">
    <source>
        <dbReference type="SAM" id="MobiDB-lite"/>
    </source>
</evidence>
<name>A0A8J5QNZ4_9ASCO</name>
<gene>
    <name evidence="6" type="ORF">J8A68_002487</name>
</gene>
<keyword evidence="4" id="KW-1133">Transmembrane helix</keyword>
<keyword evidence="1 2" id="KW-0728">SH3 domain</keyword>
<proteinExistence type="predicted"/>
<keyword evidence="7" id="KW-1185">Reference proteome</keyword>
<dbReference type="PROSITE" id="PS50002">
    <property type="entry name" value="SH3"/>
    <property type="match status" value="1"/>
</dbReference>
<dbReference type="InterPro" id="IPR001452">
    <property type="entry name" value="SH3_domain"/>
</dbReference>
<dbReference type="GeneID" id="73469288"/>
<dbReference type="SMART" id="SM00326">
    <property type="entry name" value="SH3"/>
    <property type="match status" value="1"/>
</dbReference>
<feature type="compositionally biased region" description="Polar residues" evidence="3">
    <location>
        <begin position="158"/>
        <end position="168"/>
    </location>
</feature>
<organism evidence="6 7">
    <name type="scientific">[Candida] subhashii</name>
    <dbReference type="NCBI Taxonomy" id="561895"/>
    <lineage>
        <taxon>Eukaryota</taxon>
        <taxon>Fungi</taxon>
        <taxon>Dikarya</taxon>
        <taxon>Ascomycota</taxon>
        <taxon>Saccharomycotina</taxon>
        <taxon>Pichiomycetes</taxon>
        <taxon>Debaryomycetaceae</taxon>
        <taxon>Spathaspora</taxon>
    </lineage>
</organism>
<reference evidence="6 7" key="1">
    <citation type="journal article" date="2021" name="DNA Res.">
        <title>Genome analysis of Candida subhashii reveals its hybrid nature and dual mitochondrial genome conformations.</title>
        <authorList>
            <person name="Mixao V."/>
            <person name="Hegedusova E."/>
            <person name="Saus E."/>
            <person name="Pryszcz L.P."/>
            <person name="Cillingova A."/>
            <person name="Nosek J."/>
            <person name="Gabaldon T."/>
        </authorList>
    </citation>
    <scope>NUCLEOTIDE SEQUENCE [LARGE SCALE GENOMIC DNA]</scope>
    <source>
        <strain evidence="6 7">CBS 10753</strain>
    </source>
</reference>
<evidence type="ECO:0000313" key="6">
    <source>
        <dbReference type="EMBL" id="KAG7663986.1"/>
    </source>
</evidence>
<feature type="region of interest" description="Disordered" evidence="3">
    <location>
        <begin position="67"/>
        <end position="98"/>
    </location>
</feature>
<evidence type="ECO:0000259" key="5">
    <source>
        <dbReference type="PROSITE" id="PS50002"/>
    </source>
</evidence>
<comment type="caution">
    <text evidence="6">The sequence shown here is derived from an EMBL/GenBank/DDBJ whole genome shotgun (WGS) entry which is preliminary data.</text>
</comment>
<feature type="region of interest" description="Disordered" evidence="3">
    <location>
        <begin position="149"/>
        <end position="193"/>
    </location>
</feature>
<dbReference type="OrthoDB" id="5340910at2759"/>
<dbReference type="AlphaFoldDB" id="A0A8J5QNZ4"/>
<dbReference type="Proteomes" id="UP000694255">
    <property type="component" value="Unassembled WGS sequence"/>
</dbReference>
<evidence type="ECO:0000313" key="7">
    <source>
        <dbReference type="Proteomes" id="UP000694255"/>
    </source>
</evidence>
<sequence length="392" mass="43932">MPLPIRNRRLRARDDDDDDTTVYLTLTSTTTLPPSETSKSDENLSISWLEQTLTTSIVTRVPITFTTSTTATPTPSTSQNTNTNPIATNTAENSNTETGNTEIYTQQTSSKSSVNAGLAIGIPVALFSAFFLGLAVWYIIRLRNLKKKNNSDNESDYSHSGNDDSTLIDTKGGPTFPYNSNQDENLTIKPGAERQIKPDSIKYKLRDRLSKTGLFGDYYANNNSPFNDPPEPKSPIMQRISEGTPVFLKTFRLNNKDDANSPQDSMAGIAGFTRHEKIKPQTLSIPDRRQNNNNFKLLPKFQVHSNDDEDDDIEPELDVIPKKVSKDIHIVIRPYLKNLDDELTISVGDKVELLKKHADSWCTVKVIRTAHMNPYRPNEIGLVPKMCLQRLS</sequence>
<evidence type="ECO:0000256" key="2">
    <source>
        <dbReference type="PROSITE-ProRule" id="PRU00192"/>
    </source>
</evidence>
<dbReference type="EMBL" id="JAGSYN010000111">
    <property type="protein sequence ID" value="KAG7663986.1"/>
    <property type="molecule type" value="Genomic_DNA"/>
</dbReference>